<dbReference type="PANTHER" id="PTHR32089">
    <property type="entry name" value="METHYL-ACCEPTING CHEMOTAXIS PROTEIN MCPB"/>
    <property type="match status" value="1"/>
</dbReference>
<dbReference type="InterPro" id="IPR003660">
    <property type="entry name" value="HAMP_dom"/>
</dbReference>
<evidence type="ECO:0000259" key="8">
    <source>
        <dbReference type="PROSITE" id="PS50192"/>
    </source>
</evidence>
<keyword evidence="3 5" id="KW-0807">Transducer</keyword>
<keyword evidence="2" id="KW-1003">Cell membrane</keyword>
<evidence type="ECO:0000259" key="7">
    <source>
        <dbReference type="PROSITE" id="PS50111"/>
    </source>
</evidence>
<dbReference type="CDD" id="cd06225">
    <property type="entry name" value="HAMP"/>
    <property type="match status" value="1"/>
</dbReference>
<proteinExistence type="inferred from homology"/>
<gene>
    <name evidence="10" type="ordered locus">RPC_2457</name>
</gene>
<dbReference type="SMART" id="SM00283">
    <property type="entry name" value="MA"/>
    <property type="match status" value="1"/>
</dbReference>
<dbReference type="InterPro" id="IPR000727">
    <property type="entry name" value="T_SNARE_dom"/>
</dbReference>
<comment type="subcellular location">
    <subcellularLocation>
        <location evidence="1">Cell inner membrane</location>
        <topology evidence="1">Multi-pass membrane protein</topology>
    </subcellularLocation>
</comment>
<evidence type="ECO:0000256" key="2">
    <source>
        <dbReference type="ARBA" id="ARBA00022519"/>
    </source>
</evidence>
<evidence type="ECO:0000313" key="10">
    <source>
        <dbReference type="EMBL" id="ABD88008.1"/>
    </source>
</evidence>
<feature type="domain" description="Methyl-accepting transducer" evidence="7">
    <location>
        <begin position="402"/>
        <end position="631"/>
    </location>
</feature>
<dbReference type="GO" id="GO:0005886">
    <property type="term" value="C:plasma membrane"/>
    <property type="evidence" value="ECO:0007669"/>
    <property type="project" value="UniProtKB-SubCell"/>
</dbReference>
<dbReference type="Gene3D" id="1.10.287.950">
    <property type="entry name" value="Methyl-accepting chemotaxis protein"/>
    <property type="match status" value="1"/>
</dbReference>
<organism evidence="10">
    <name type="scientific">Rhodopseudomonas palustris (strain BisB18)</name>
    <dbReference type="NCBI Taxonomy" id="316056"/>
    <lineage>
        <taxon>Bacteria</taxon>
        <taxon>Pseudomonadati</taxon>
        <taxon>Pseudomonadota</taxon>
        <taxon>Alphaproteobacteria</taxon>
        <taxon>Hyphomicrobiales</taxon>
        <taxon>Nitrobacteraceae</taxon>
        <taxon>Rhodopseudomonas</taxon>
    </lineage>
</organism>
<dbReference type="InterPro" id="IPR032255">
    <property type="entry name" value="HBM"/>
</dbReference>
<feature type="transmembrane region" description="Helical" evidence="6">
    <location>
        <begin position="21"/>
        <end position="46"/>
    </location>
</feature>
<sequence>MFTLRGRLAGLSGKLARHIRLGLRVQIALLGIVGVLLTGAICLFGLKLADTAQQQSAQRIALRAHVVELSANYLEAGLIGTAFLRKPDDKLIADHKAVVSSAHLHLDAIEKMVEPFDDGDPLKQTSALRSGFNLYLTRFQNLVSAQQVLGFNENQGLQGKLRATVHQVESRLAEFDQPRLSNLMLMMRRHEKDFMLRGDEKYTVQFDKRIDEFGEMLAASDMSAAVKAELATLIKSYNASFLAFSVSQSTLNDEAADFVTVYQRNRPALDALIKAAEDRYQASEANAVELRKALAWAIGGATLCIGILALLFGQRIAGMIARMTGAMQKLAAGDFELVLPGLGRHDELGEMARAVEHFKAVSQQRARDEVDAKIQHDAILAQRRRADMNRLADGFEVAIGEIIEGVSSASIRLEQSAGSLTATAERSQELASAVAAASGEVTTKVQSVAASAEQMASSVDEIGRQIRQSAAIAAKAAEQTRRTNDHVGELAKAGSRIGHIVELITTIAKQTNLLALNATIEAARAGEAGRGFSVVALEVKALAAQTARATDEINEHVGGIQAATTQSSDSIKEISDTIGQMSAISTTIARAVEQQGSATAQISRNVQQAAQDTQNVGASVTDVQRGATATGAASSQVFSEARSLSSESARLKAEVGKFLGSVRAA</sequence>
<keyword evidence="6" id="KW-1133">Transmembrane helix</keyword>
<dbReference type="eggNOG" id="COG0840">
    <property type="taxonomic scope" value="Bacteria"/>
</dbReference>
<dbReference type="Pfam" id="PF00015">
    <property type="entry name" value="MCPsignal"/>
    <property type="match status" value="1"/>
</dbReference>
<evidence type="ECO:0000256" key="3">
    <source>
        <dbReference type="ARBA" id="ARBA00023224"/>
    </source>
</evidence>
<evidence type="ECO:0000259" key="9">
    <source>
        <dbReference type="PROSITE" id="PS50885"/>
    </source>
</evidence>
<reference evidence="10" key="1">
    <citation type="submission" date="2006-03" db="EMBL/GenBank/DDBJ databases">
        <title>Complete sequence of Rhodopseudomonas palustris BisB18.</title>
        <authorList>
            <consortium name="US DOE Joint Genome Institute"/>
            <person name="Copeland A."/>
            <person name="Lucas S."/>
            <person name="Lapidus A."/>
            <person name="Barry K."/>
            <person name="Detter J.C."/>
            <person name="Glavina del Rio T."/>
            <person name="Hammon N."/>
            <person name="Israni S."/>
            <person name="Dalin E."/>
            <person name="Tice H."/>
            <person name="Pitluck S."/>
            <person name="Chain P."/>
            <person name="Malfatti S."/>
            <person name="Shin M."/>
            <person name="Vergez L."/>
            <person name="Schmutz J."/>
            <person name="Larimer F."/>
            <person name="Land M."/>
            <person name="Hauser L."/>
            <person name="Pelletier D.A."/>
            <person name="Kyrpides N."/>
            <person name="Anderson I."/>
            <person name="Oda Y."/>
            <person name="Harwood C.S."/>
            <person name="Richardson P."/>
        </authorList>
    </citation>
    <scope>NUCLEOTIDE SEQUENCE [LARGE SCALE GENOMIC DNA]</scope>
    <source>
        <strain evidence="10">BisB18</strain>
    </source>
</reference>
<dbReference type="Pfam" id="PF00672">
    <property type="entry name" value="HAMP"/>
    <property type="match status" value="1"/>
</dbReference>
<dbReference type="PROSITE" id="PS50192">
    <property type="entry name" value="T_SNARE"/>
    <property type="match status" value="1"/>
</dbReference>
<dbReference type="Gene3D" id="6.10.340.10">
    <property type="match status" value="1"/>
</dbReference>
<dbReference type="SUPFAM" id="SSF58104">
    <property type="entry name" value="Methyl-accepting chemotaxis protein (MCP) signaling domain"/>
    <property type="match status" value="1"/>
</dbReference>
<dbReference type="PROSITE" id="PS50111">
    <property type="entry name" value="CHEMOTAXIS_TRANSDUC_2"/>
    <property type="match status" value="1"/>
</dbReference>
<dbReference type="HOGENOM" id="CLU_000445_107_27_5"/>
<dbReference type="InterPro" id="IPR004089">
    <property type="entry name" value="MCPsignal_dom"/>
</dbReference>
<dbReference type="PANTHER" id="PTHR32089:SF112">
    <property type="entry name" value="LYSOZYME-LIKE PROTEIN-RELATED"/>
    <property type="match status" value="1"/>
</dbReference>
<dbReference type="RefSeq" id="WP_011472905.1">
    <property type="nucleotide sequence ID" value="NC_007925.1"/>
</dbReference>
<evidence type="ECO:0000256" key="6">
    <source>
        <dbReference type="SAM" id="Phobius"/>
    </source>
</evidence>
<evidence type="ECO:0000256" key="5">
    <source>
        <dbReference type="PROSITE-ProRule" id="PRU00284"/>
    </source>
</evidence>
<feature type="transmembrane region" description="Helical" evidence="6">
    <location>
        <begin position="293"/>
        <end position="313"/>
    </location>
</feature>
<keyword evidence="6" id="KW-0472">Membrane</keyword>
<feature type="domain" description="T-SNARE coiled-coil homology" evidence="8">
    <location>
        <begin position="561"/>
        <end position="623"/>
    </location>
</feature>
<dbReference type="AlphaFoldDB" id="Q215C8"/>
<dbReference type="STRING" id="316056.RPC_2457"/>
<dbReference type="SMART" id="SM00304">
    <property type="entry name" value="HAMP"/>
    <property type="match status" value="1"/>
</dbReference>
<dbReference type="SMART" id="SM01358">
    <property type="entry name" value="HBM"/>
    <property type="match status" value="1"/>
</dbReference>
<dbReference type="KEGG" id="rpc:RPC_2457"/>
<comment type="similarity">
    <text evidence="4">Belongs to the methyl-accepting chemotaxis (MCP) protein family.</text>
</comment>
<accession>Q215C8</accession>
<dbReference type="GO" id="GO:0007165">
    <property type="term" value="P:signal transduction"/>
    <property type="evidence" value="ECO:0007669"/>
    <property type="project" value="UniProtKB-KW"/>
</dbReference>
<evidence type="ECO:0000256" key="4">
    <source>
        <dbReference type="ARBA" id="ARBA00029447"/>
    </source>
</evidence>
<dbReference type="OrthoDB" id="3289104at2"/>
<keyword evidence="6" id="KW-0812">Transmembrane</keyword>
<evidence type="ECO:0000256" key="1">
    <source>
        <dbReference type="ARBA" id="ARBA00004429"/>
    </source>
</evidence>
<protein>
    <submittedName>
        <fullName evidence="10">Methyl-accepting chemotaxis sensory transducer</fullName>
    </submittedName>
</protein>
<name>Q215C8_RHOPB</name>
<keyword evidence="2" id="KW-0997">Cell inner membrane</keyword>
<dbReference type="PROSITE" id="PS50885">
    <property type="entry name" value="HAMP"/>
    <property type="match status" value="1"/>
</dbReference>
<feature type="domain" description="HAMP" evidence="9">
    <location>
        <begin position="314"/>
        <end position="367"/>
    </location>
</feature>
<dbReference type="EMBL" id="CP000301">
    <property type="protein sequence ID" value="ABD88008.1"/>
    <property type="molecule type" value="Genomic_DNA"/>
</dbReference>